<feature type="transmembrane region" description="Helical" evidence="6">
    <location>
        <begin position="201"/>
        <end position="220"/>
    </location>
</feature>
<evidence type="ECO:0000313" key="9">
    <source>
        <dbReference type="Proteomes" id="UP000198929"/>
    </source>
</evidence>
<feature type="transmembrane region" description="Helical" evidence="6">
    <location>
        <begin position="37"/>
        <end position="70"/>
    </location>
</feature>
<dbReference type="EMBL" id="FOGQ01000007">
    <property type="protein sequence ID" value="SES06516.1"/>
    <property type="molecule type" value="Genomic_DNA"/>
</dbReference>
<dbReference type="AlphaFoldDB" id="A0A1H9UAP0"/>
<reference evidence="9" key="1">
    <citation type="submission" date="2016-10" db="EMBL/GenBank/DDBJ databases">
        <authorList>
            <person name="Varghese N."/>
            <person name="Submissions S."/>
        </authorList>
    </citation>
    <scope>NUCLEOTIDE SEQUENCE [LARGE SCALE GENOMIC DNA]</scope>
    <source>
        <strain evidence="9">DSM 20524</strain>
    </source>
</reference>
<sequence>MTGMTALLAAAGLLIAPGSPATRILTAQRNLSSRHLITAGAILAALAAVATDKILVTVSFTLAAMTVLWVFNDRHQRSQRAREQAMIADFIGHMLADLRAGATIAHACQHAASRLSTTTAPTVQRAVTRAAAHVRQGSSGAAVFLESDHAELRHVGHAWALAERHGIPLATLLEKSRDRIDSAQRHRAATQSSLAGPQSTALVLAVLPVAGIGMGALMGANPVGFLTTTALGGVLLLVGTVLTCAGIVISHVIVTRAAS</sequence>
<gene>
    <name evidence="8" type="ORF">SAMN05661109_01764</name>
</gene>
<name>A0A1H9UAP0_9CORY</name>
<evidence type="ECO:0000256" key="6">
    <source>
        <dbReference type="SAM" id="Phobius"/>
    </source>
</evidence>
<dbReference type="PANTHER" id="PTHR35007">
    <property type="entry name" value="INTEGRAL MEMBRANE PROTEIN-RELATED"/>
    <property type="match status" value="1"/>
</dbReference>
<dbReference type="Proteomes" id="UP000198929">
    <property type="component" value="Unassembled WGS sequence"/>
</dbReference>
<evidence type="ECO:0000256" key="1">
    <source>
        <dbReference type="ARBA" id="ARBA00004651"/>
    </source>
</evidence>
<comment type="subcellular location">
    <subcellularLocation>
        <location evidence="1">Cell membrane</location>
        <topology evidence="1">Multi-pass membrane protein</topology>
    </subcellularLocation>
</comment>
<dbReference type="GO" id="GO:0005886">
    <property type="term" value="C:plasma membrane"/>
    <property type="evidence" value="ECO:0007669"/>
    <property type="project" value="UniProtKB-SubCell"/>
</dbReference>
<accession>A0A1H9UAP0</accession>
<keyword evidence="2" id="KW-1003">Cell membrane</keyword>
<evidence type="ECO:0000256" key="3">
    <source>
        <dbReference type="ARBA" id="ARBA00022692"/>
    </source>
</evidence>
<dbReference type="InterPro" id="IPR018076">
    <property type="entry name" value="T2SS_GspF_dom"/>
</dbReference>
<feature type="domain" description="Type II secretion system protein GspF" evidence="7">
    <location>
        <begin position="91"/>
        <end position="214"/>
    </location>
</feature>
<keyword evidence="3 6" id="KW-0812">Transmembrane</keyword>
<organism evidence="8 9">
    <name type="scientific">Corynebacterium cystitidis DSM 20524</name>
    <dbReference type="NCBI Taxonomy" id="1121357"/>
    <lineage>
        <taxon>Bacteria</taxon>
        <taxon>Bacillati</taxon>
        <taxon>Actinomycetota</taxon>
        <taxon>Actinomycetes</taxon>
        <taxon>Mycobacteriales</taxon>
        <taxon>Corynebacteriaceae</taxon>
        <taxon>Corynebacterium</taxon>
    </lineage>
</organism>
<dbReference type="STRING" id="1121357.SAMN05661109_01764"/>
<evidence type="ECO:0000256" key="2">
    <source>
        <dbReference type="ARBA" id="ARBA00022475"/>
    </source>
</evidence>
<evidence type="ECO:0000256" key="4">
    <source>
        <dbReference type="ARBA" id="ARBA00022989"/>
    </source>
</evidence>
<evidence type="ECO:0000313" key="8">
    <source>
        <dbReference type="EMBL" id="SES06516.1"/>
    </source>
</evidence>
<dbReference type="PANTHER" id="PTHR35007:SF4">
    <property type="entry name" value="CONSERVED TRANSMEMBRANE PROTEIN-RELATED"/>
    <property type="match status" value="1"/>
</dbReference>
<keyword evidence="9" id="KW-1185">Reference proteome</keyword>
<feature type="transmembrane region" description="Helical" evidence="6">
    <location>
        <begin position="232"/>
        <end position="254"/>
    </location>
</feature>
<evidence type="ECO:0000259" key="7">
    <source>
        <dbReference type="Pfam" id="PF00482"/>
    </source>
</evidence>
<keyword evidence="4 6" id="KW-1133">Transmembrane helix</keyword>
<evidence type="ECO:0000256" key="5">
    <source>
        <dbReference type="ARBA" id="ARBA00023136"/>
    </source>
</evidence>
<dbReference type="Pfam" id="PF00482">
    <property type="entry name" value="T2SSF"/>
    <property type="match status" value="1"/>
</dbReference>
<protein>
    <submittedName>
        <fullName evidence="8">Tight adherence protein B</fullName>
    </submittedName>
</protein>
<dbReference type="RefSeq" id="WP_231910025.1">
    <property type="nucleotide sequence ID" value="NZ_CP047199.1"/>
</dbReference>
<proteinExistence type="predicted"/>
<keyword evidence="5 6" id="KW-0472">Membrane</keyword>